<keyword evidence="3" id="KW-1185">Reference proteome</keyword>
<dbReference type="Proteomes" id="UP000176050">
    <property type="component" value="Chromosome"/>
</dbReference>
<dbReference type="PROSITE" id="PS51257">
    <property type="entry name" value="PROKAR_LIPOPROTEIN"/>
    <property type="match status" value="1"/>
</dbReference>
<evidence type="ECO:0000313" key="2">
    <source>
        <dbReference type="EMBL" id="AOW19928.1"/>
    </source>
</evidence>
<sequence length="142" mass="15280">MKKLKYVSILCLLFISACSDPDEDNIIDSATQSEILGTWTMTEFYTNNGRTITDVQGTELTTNFVSEGQDFETTVTFTENPNEVTSEGGYTTILTSTVLGQSLTQEVPTPSSGVTGTWSLNNGILAISNAAGTGNYEIIELS</sequence>
<accession>A0A1D8P5R7</accession>
<dbReference type="KEGG" id="lul:LPB138_04180"/>
<dbReference type="EMBL" id="CP017478">
    <property type="protein sequence ID" value="AOW19928.1"/>
    <property type="molecule type" value="Genomic_DNA"/>
</dbReference>
<dbReference type="STRING" id="1850246.LPB138_04180"/>
<feature type="signal peptide" evidence="1">
    <location>
        <begin position="1"/>
        <end position="19"/>
    </location>
</feature>
<dbReference type="AlphaFoldDB" id="A0A1D8P5R7"/>
<evidence type="ECO:0000313" key="3">
    <source>
        <dbReference type="Proteomes" id="UP000176050"/>
    </source>
</evidence>
<evidence type="ECO:0000256" key="1">
    <source>
        <dbReference type="SAM" id="SignalP"/>
    </source>
</evidence>
<proteinExistence type="predicted"/>
<keyword evidence="1" id="KW-0732">Signal</keyword>
<organism evidence="2 3">
    <name type="scientific">Urechidicola croceus</name>
    <dbReference type="NCBI Taxonomy" id="1850246"/>
    <lineage>
        <taxon>Bacteria</taxon>
        <taxon>Pseudomonadati</taxon>
        <taxon>Bacteroidota</taxon>
        <taxon>Flavobacteriia</taxon>
        <taxon>Flavobacteriales</taxon>
        <taxon>Flavobacteriaceae</taxon>
        <taxon>Urechidicola</taxon>
    </lineage>
</organism>
<dbReference type="OrthoDB" id="1177908at2"/>
<gene>
    <name evidence="2" type="ORF">LPB138_04180</name>
</gene>
<name>A0A1D8P5R7_9FLAO</name>
<reference evidence="2 3" key="1">
    <citation type="submission" date="2016-10" db="EMBL/GenBank/DDBJ databases">
        <title>Lutibacter sp. LPB0138, isolated from marine gastropod.</title>
        <authorList>
            <person name="Kim E."/>
            <person name="Yi H."/>
        </authorList>
    </citation>
    <scope>NUCLEOTIDE SEQUENCE [LARGE SCALE GENOMIC DNA]</scope>
    <source>
        <strain evidence="2 3">LPB0138</strain>
    </source>
</reference>
<dbReference type="RefSeq" id="WP_070236067.1">
    <property type="nucleotide sequence ID" value="NZ_CP017478.1"/>
</dbReference>
<protein>
    <submittedName>
        <fullName evidence="2">Uncharacterized protein</fullName>
    </submittedName>
</protein>
<feature type="chain" id="PRO_5009110812" evidence="1">
    <location>
        <begin position="20"/>
        <end position="142"/>
    </location>
</feature>